<evidence type="ECO:0000313" key="3">
    <source>
        <dbReference type="Proteomes" id="UP000031246"/>
    </source>
</evidence>
<evidence type="ECO:0000259" key="1">
    <source>
        <dbReference type="SMART" id="SM01235"/>
    </source>
</evidence>
<dbReference type="Pfam" id="PF14376">
    <property type="entry name" value="Haem_bd"/>
    <property type="match status" value="1"/>
</dbReference>
<name>A0A0C1DL01_9SPHI</name>
<dbReference type="InterPro" id="IPR025992">
    <property type="entry name" value="Haem-bd"/>
</dbReference>
<dbReference type="SMART" id="SM01235">
    <property type="entry name" value="Haem_bd"/>
    <property type="match status" value="1"/>
</dbReference>
<gene>
    <name evidence="2" type="ORF">OC25_08680</name>
</gene>
<accession>A0A0C1DL01</accession>
<comment type="caution">
    <text evidence="2">The sequence shown here is derived from an EMBL/GenBank/DDBJ whole genome shotgun (WGS) entry which is preliminary data.</text>
</comment>
<protein>
    <submittedName>
        <fullName evidence="2">Cytochrome C</fullName>
    </submittedName>
</protein>
<sequence length="158" mass="18349">MTGIKKIFLGLLVIFLLMQILQPARNKSAQVMPQDISTLVPVPDDVQGILKKSCYDCHSNNTEYPWYAYVQPLHWYLNSHIRSGKEELNFNEFAGYTLRRRQNKLRAIENSLKDGTMPLSSYIMIHRNAILDPREKSILIKWVQDSRDSLTRKNLTAL</sequence>
<dbReference type="OrthoDB" id="196738at2"/>
<keyword evidence="3" id="KW-1185">Reference proteome</keyword>
<dbReference type="Proteomes" id="UP000031246">
    <property type="component" value="Unassembled WGS sequence"/>
</dbReference>
<evidence type="ECO:0000313" key="2">
    <source>
        <dbReference type="EMBL" id="KIA94730.1"/>
    </source>
</evidence>
<reference evidence="2 3" key="1">
    <citation type="submission" date="2014-10" db="EMBL/GenBank/DDBJ databases">
        <title>Pedobacter Kyungheensis.</title>
        <authorList>
            <person name="Anderson B.M."/>
            <person name="Newman J.D."/>
        </authorList>
    </citation>
    <scope>NUCLEOTIDE SEQUENCE [LARGE SCALE GENOMIC DNA]</scope>
    <source>
        <strain evidence="2 3">KACC 16221</strain>
    </source>
</reference>
<dbReference type="AlphaFoldDB" id="A0A0C1DL01"/>
<proteinExistence type="predicted"/>
<dbReference type="EMBL" id="JSYN01000008">
    <property type="protein sequence ID" value="KIA94730.1"/>
    <property type="molecule type" value="Genomic_DNA"/>
</dbReference>
<organism evidence="2 3">
    <name type="scientific">Pedobacter kyungheensis</name>
    <dbReference type="NCBI Taxonomy" id="1069985"/>
    <lineage>
        <taxon>Bacteria</taxon>
        <taxon>Pseudomonadati</taxon>
        <taxon>Bacteroidota</taxon>
        <taxon>Sphingobacteriia</taxon>
        <taxon>Sphingobacteriales</taxon>
        <taxon>Sphingobacteriaceae</taxon>
        <taxon>Pedobacter</taxon>
    </lineage>
</organism>
<dbReference type="RefSeq" id="WP_039474427.1">
    <property type="nucleotide sequence ID" value="NZ_JSYN01000008.1"/>
</dbReference>
<feature type="domain" description="Haem-binding" evidence="1">
    <location>
        <begin position="12"/>
        <end position="147"/>
    </location>
</feature>